<dbReference type="WBParaSite" id="NBR_0000017201-mRNA-1">
    <property type="protein sequence ID" value="NBR_0000017201-mRNA-1"/>
    <property type="gene ID" value="NBR_0000017201"/>
</dbReference>
<evidence type="ECO:0000313" key="3">
    <source>
        <dbReference type="Proteomes" id="UP000271162"/>
    </source>
</evidence>
<reference evidence="2 3" key="2">
    <citation type="submission" date="2018-11" db="EMBL/GenBank/DDBJ databases">
        <authorList>
            <consortium name="Pathogen Informatics"/>
        </authorList>
    </citation>
    <scope>NUCLEOTIDE SEQUENCE [LARGE SCALE GENOMIC DNA]</scope>
</reference>
<feature type="compositionally biased region" description="Basic and acidic residues" evidence="1">
    <location>
        <begin position="118"/>
        <end position="127"/>
    </location>
</feature>
<organism evidence="4">
    <name type="scientific">Nippostrongylus brasiliensis</name>
    <name type="common">Rat hookworm</name>
    <dbReference type="NCBI Taxonomy" id="27835"/>
    <lineage>
        <taxon>Eukaryota</taxon>
        <taxon>Metazoa</taxon>
        <taxon>Ecdysozoa</taxon>
        <taxon>Nematoda</taxon>
        <taxon>Chromadorea</taxon>
        <taxon>Rhabditida</taxon>
        <taxon>Rhabditina</taxon>
        <taxon>Rhabditomorpha</taxon>
        <taxon>Strongyloidea</taxon>
        <taxon>Heligmosomidae</taxon>
        <taxon>Nippostrongylus</taxon>
    </lineage>
</organism>
<evidence type="ECO:0000313" key="4">
    <source>
        <dbReference type="WBParaSite" id="NBR_0000017201-mRNA-1"/>
    </source>
</evidence>
<feature type="region of interest" description="Disordered" evidence="1">
    <location>
        <begin position="114"/>
        <end position="138"/>
    </location>
</feature>
<gene>
    <name evidence="2" type="ORF">NBR_LOCUS173</name>
</gene>
<dbReference type="EMBL" id="UYSL01000050">
    <property type="protein sequence ID" value="VDL62491.1"/>
    <property type="molecule type" value="Genomic_DNA"/>
</dbReference>
<protein>
    <submittedName>
        <fullName evidence="2 4">Uncharacterized protein</fullName>
    </submittedName>
</protein>
<sequence length="138" mass="15220">MQYNLSLQLCYAKSIPDSSFTDTVCTALLLGVHGAAAKSRRISLRISSHAARGPGESQNPLVYSGGFVIVSILPTSAEYNREAEHHKRRVHRLKKIRFSGSAVYDVVTEFNAAEESERDSLNRRKENPFAGTHSKSGN</sequence>
<proteinExistence type="predicted"/>
<reference evidence="4" key="1">
    <citation type="submission" date="2017-02" db="UniProtKB">
        <authorList>
            <consortium name="WormBaseParasite"/>
        </authorList>
    </citation>
    <scope>IDENTIFICATION</scope>
</reference>
<keyword evidence="3" id="KW-1185">Reference proteome</keyword>
<evidence type="ECO:0000256" key="1">
    <source>
        <dbReference type="SAM" id="MobiDB-lite"/>
    </source>
</evidence>
<accession>A0A0N4XCJ3</accession>
<name>A0A0N4XCJ3_NIPBR</name>
<dbReference type="AlphaFoldDB" id="A0A0N4XCJ3"/>
<dbReference type="Proteomes" id="UP000271162">
    <property type="component" value="Unassembled WGS sequence"/>
</dbReference>
<evidence type="ECO:0000313" key="2">
    <source>
        <dbReference type="EMBL" id="VDL62491.1"/>
    </source>
</evidence>